<evidence type="ECO:0000313" key="1">
    <source>
        <dbReference type="EMBL" id="MBC3937040.1"/>
    </source>
</evidence>
<keyword evidence="2" id="KW-1185">Reference proteome</keyword>
<evidence type="ECO:0000313" key="2">
    <source>
        <dbReference type="Proteomes" id="UP000612361"/>
    </source>
</evidence>
<dbReference type="AlphaFoldDB" id="A0A923L027"/>
<gene>
    <name evidence="1" type="ORF">H8K47_16915</name>
</gene>
<accession>A0A923L027</accession>
<protein>
    <submittedName>
        <fullName evidence="1">Uncharacterized protein</fullName>
    </submittedName>
</protein>
<organism evidence="1 2">
    <name type="scientific">Undibacterium rugosum</name>
    <dbReference type="NCBI Taxonomy" id="2762291"/>
    <lineage>
        <taxon>Bacteria</taxon>
        <taxon>Pseudomonadati</taxon>
        <taxon>Pseudomonadota</taxon>
        <taxon>Betaproteobacteria</taxon>
        <taxon>Burkholderiales</taxon>
        <taxon>Oxalobacteraceae</taxon>
        <taxon>Undibacterium</taxon>
    </lineage>
</organism>
<name>A0A923L027_9BURK</name>
<sequence>MNTAYTRFARWSDRNAWQAIFVALCEDADFEEAYLTAPLCERTIMLPVQLKKGEQAFGRSAAVSAPKSTFA</sequence>
<proteinExistence type="predicted"/>
<dbReference type="RefSeq" id="WP_186882567.1">
    <property type="nucleotide sequence ID" value="NZ_JACOGG010000028.1"/>
</dbReference>
<comment type="caution">
    <text evidence="1">The sequence shown here is derived from an EMBL/GenBank/DDBJ whole genome shotgun (WGS) entry which is preliminary data.</text>
</comment>
<dbReference type="EMBL" id="JACOGG010000028">
    <property type="protein sequence ID" value="MBC3937040.1"/>
    <property type="molecule type" value="Genomic_DNA"/>
</dbReference>
<reference evidence="1" key="1">
    <citation type="submission" date="2020-08" db="EMBL/GenBank/DDBJ databases">
        <title>Novel species isolated from subtropical streams in China.</title>
        <authorList>
            <person name="Lu H."/>
        </authorList>
    </citation>
    <scope>NUCLEOTIDE SEQUENCE</scope>
    <source>
        <strain evidence="1">CY7W</strain>
    </source>
</reference>
<dbReference type="Proteomes" id="UP000612361">
    <property type="component" value="Unassembled WGS sequence"/>
</dbReference>